<comment type="caution">
    <text evidence="3">The sequence shown here is derived from an EMBL/GenBank/DDBJ whole genome shotgun (WGS) entry which is preliminary data.</text>
</comment>
<accession>A0ABX2TMN1</accession>
<proteinExistence type="predicted"/>
<dbReference type="EMBL" id="JABFDB010000044">
    <property type="protein sequence ID" value="NYZ24713.1"/>
    <property type="molecule type" value="Genomic_DNA"/>
</dbReference>
<gene>
    <name evidence="3" type="ORF">HND93_33840</name>
</gene>
<keyword evidence="2" id="KW-0472">Membrane</keyword>
<feature type="transmembrane region" description="Helical" evidence="2">
    <location>
        <begin position="51"/>
        <end position="71"/>
    </location>
</feature>
<keyword evidence="2" id="KW-0812">Transmembrane</keyword>
<evidence type="ECO:0000256" key="2">
    <source>
        <dbReference type="SAM" id="Phobius"/>
    </source>
</evidence>
<name>A0ABX2TMN1_9PROT</name>
<feature type="region of interest" description="Disordered" evidence="1">
    <location>
        <begin position="1"/>
        <end position="25"/>
    </location>
</feature>
<keyword evidence="4" id="KW-1185">Reference proteome</keyword>
<evidence type="ECO:0000313" key="4">
    <source>
        <dbReference type="Proteomes" id="UP000584642"/>
    </source>
</evidence>
<dbReference type="Proteomes" id="UP000584642">
    <property type="component" value="Unassembled WGS sequence"/>
</dbReference>
<feature type="transmembrane region" description="Helical" evidence="2">
    <location>
        <begin position="83"/>
        <end position="104"/>
    </location>
</feature>
<reference evidence="3 4" key="1">
    <citation type="submission" date="2020-05" db="EMBL/GenBank/DDBJ databases">
        <title>Azospirillum oleiclasticum sp. nov, a nitrogen-fixing and heavy crude oil-emulsifying bacterium isolated from the crude oil of Yumen Oilfield.</title>
        <authorList>
            <person name="Wu D."/>
            <person name="Cai M."/>
            <person name="Zhang X."/>
        </authorList>
    </citation>
    <scope>NUCLEOTIDE SEQUENCE [LARGE SCALE GENOMIC DNA]</scope>
    <source>
        <strain evidence="3 4">ROY-1-1-2</strain>
    </source>
</reference>
<organism evidence="3 4">
    <name type="scientific">Azospirillum oleiclasticum</name>
    <dbReference type="NCBI Taxonomy" id="2735135"/>
    <lineage>
        <taxon>Bacteria</taxon>
        <taxon>Pseudomonadati</taxon>
        <taxon>Pseudomonadota</taxon>
        <taxon>Alphaproteobacteria</taxon>
        <taxon>Rhodospirillales</taxon>
        <taxon>Azospirillaceae</taxon>
        <taxon>Azospirillum</taxon>
    </lineage>
</organism>
<dbReference type="RefSeq" id="WP_180286488.1">
    <property type="nucleotide sequence ID" value="NZ_JABFDB010000044.1"/>
</dbReference>
<sequence length="176" mass="19219">MSLTDVGALSPISSSEDEAKPPTVIAPAQPPAAVIAVHTQLSREMHDFRRLCASLTLATIGAMAVTCLWAVEHAGALGRPARYVAVYLPIVIGVFGLYVTRMLYDYFRDIARVICNLDEALGLHTPGIYLTGRSLYPEHWKSFGTSRWDEPTFRVSAVSLSFTIFVVGSILCSVFL</sequence>
<feature type="transmembrane region" description="Helical" evidence="2">
    <location>
        <begin position="155"/>
        <end position="175"/>
    </location>
</feature>
<evidence type="ECO:0000313" key="3">
    <source>
        <dbReference type="EMBL" id="NYZ24713.1"/>
    </source>
</evidence>
<keyword evidence="2" id="KW-1133">Transmembrane helix</keyword>
<protein>
    <submittedName>
        <fullName evidence="3">Uncharacterized protein</fullName>
    </submittedName>
</protein>
<evidence type="ECO:0000256" key="1">
    <source>
        <dbReference type="SAM" id="MobiDB-lite"/>
    </source>
</evidence>